<evidence type="ECO:0000313" key="2">
    <source>
        <dbReference type="EMBL" id="PSN65312.1"/>
    </source>
</evidence>
<sequence length="215" mass="23601">MLLFQHDAAASAPPLSHPRRACPRRSLGPCLVGARGRTQTSSQTRSLADGHTSTRAHEHTSGRADKQPEGLPDGCLCLPSPPLSPARRCPAVMYVTFAAETAGLVTRHRCRRLASSRIRYGQHRSDSTRTSTSTSTGSNLRWPSPSHPRPPSDAQSPCWAREPSCLALPPPPPPPLQRQPDGNLALLLWAFHWLLDATHQTQYSRLLRGLVEAWH</sequence>
<gene>
    <name evidence="2" type="ORF">BS50DRAFT_55265</name>
</gene>
<organism evidence="2 3">
    <name type="scientific">Corynespora cassiicola Philippines</name>
    <dbReference type="NCBI Taxonomy" id="1448308"/>
    <lineage>
        <taxon>Eukaryota</taxon>
        <taxon>Fungi</taxon>
        <taxon>Dikarya</taxon>
        <taxon>Ascomycota</taxon>
        <taxon>Pezizomycotina</taxon>
        <taxon>Dothideomycetes</taxon>
        <taxon>Pleosporomycetidae</taxon>
        <taxon>Pleosporales</taxon>
        <taxon>Corynesporascaceae</taxon>
        <taxon>Corynespora</taxon>
    </lineage>
</organism>
<feature type="compositionally biased region" description="Polar residues" evidence="1">
    <location>
        <begin position="37"/>
        <end position="46"/>
    </location>
</feature>
<feature type="compositionally biased region" description="Basic and acidic residues" evidence="1">
    <location>
        <begin position="55"/>
        <end position="68"/>
    </location>
</feature>
<name>A0A2T2NIP4_CORCC</name>
<reference evidence="2 3" key="1">
    <citation type="journal article" date="2018" name="Front. Microbiol.">
        <title>Genome-Wide Analysis of Corynespora cassiicola Leaf Fall Disease Putative Effectors.</title>
        <authorList>
            <person name="Lopez D."/>
            <person name="Ribeiro S."/>
            <person name="Label P."/>
            <person name="Fumanal B."/>
            <person name="Venisse J.S."/>
            <person name="Kohler A."/>
            <person name="de Oliveira R.R."/>
            <person name="Labutti K."/>
            <person name="Lipzen A."/>
            <person name="Lail K."/>
            <person name="Bauer D."/>
            <person name="Ohm R.A."/>
            <person name="Barry K.W."/>
            <person name="Spatafora J."/>
            <person name="Grigoriev I.V."/>
            <person name="Martin F.M."/>
            <person name="Pujade-Renaud V."/>
        </authorList>
    </citation>
    <scope>NUCLEOTIDE SEQUENCE [LARGE SCALE GENOMIC DNA]</scope>
    <source>
        <strain evidence="2 3">Philippines</strain>
    </source>
</reference>
<evidence type="ECO:0000313" key="3">
    <source>
        <dbReference type="Proteomes" id="UP000240883"/>
    </source>
</evidence>
<feature type="region of interest" description="Disordered" evidence="1">
    <location>
        <begin position="1"/>
        <end position="70"/>
    </location>
</feature>
<feature type="region of interest" description="Disordered" evidence="1">
    <location>
        <begin position="120"/>
        <end position="158"/>
    </location>
</feature>
<accession>A0A2T2NIP4</accession>
<keyword evidence="3" id="KW-1185">Reference proteome</keyword>
<dbReference type="AlphaFoldDB" id="A0A2T2NIP4"/>
<proteinExistence type="predicted"/>
<protein>
    <submittedName>
        <fullName evidence="2">Uncharacterized protein</fullName>
    </submittedName>
</protein>
<evidence type="ECO:0000256" key="1">
    <source>
        <dbReference type="SAM" id="MobiDB-lite"/>
    </source>
</evidence>
<dbReference type="EMBL" id="KZ678137">
    <property type="protein sequence ID" value="PSN65312.1"/>
    <property type="molecule type" value="Genomic_DNA"/>
</dbReference>
<dbReference type="Proteomes" id="UP000240883">
    <property type="component" value="Unassembled WGS sequence"/>
</dbReference>